<dbReference type="OrthoDB" id="16955at2759"/>
<reference evidence="1" key="1">
    <citation type="submission" date="2018-11" db="EMBL/GenBank/DDBJ databases">
        <authorList>
            <consortium name="Pathogen Informatics"/>
        </authorList>
    </citation>
    <scope>NUCLEOTIDE SEQUENCE</scope>
</reference>
<evidence type="ECO:0000313" key="1">
    <source>
        <dbReference type="EMBL" id="VEL23981.1"/>
    </source>
</evidence>
<protein>
    <submittedName>
        <fullName evidence="1">Uncharacterized protein</fullName>
    </submittedName>
</protein>
<dbReference type="Pfam" id="PF05427">
    <property type="entry name" value="FIBP"/>
    <property type="match status" value="1"/>
</dbReference>
<evidence type="ECO:0000313" key="2">
    <source>
        <dbReference type="Proteomes" id="UP000784294"/>
    </source>
</evidence>
<dbReference type="AlphaFoldDB" id="A0A3S4ZZX7"/>
<dbReference type="GO" id="GO:0005634">
    <property type="term" value="C:nucleus"/>
    <property type="evidence" value="ECO:0007669"/>
    <property type="project" value="TreeGrafter"/>
</dbReference>
<accession>A0A3S4ZZX7</accession>
<dbReference type="InterPro" id="IPR008614">
    <property type="entry name" value="FIBP"/>
</dbReference>
<keyword evidence="2" id="KW-1185">Reference proteome</keyword>
<sequence length="147" mass="16440">MDDRLLRELIGHKLTSRYRRDFAELSERLELRVRSCRRQLANLRTVMQAVILAEEEAIASGSQEPSARFTTLRSAIAEVATTNPSIAPNANSTSAVCLHPGSRDALYSDTDPQQRPSRLTCLIIGLFHLPEELSAKYASMVFLTTHK</sequence>
<dbReference type="PANTHER" id="PTHR13223:SF2">
    <property type="entry name" value="ACIDIC FIBROBLAST GROWTH FACTOR INTRACELLULAR-BINDING PROTEIN"/>
    <property type="match status" value="1"/>
</dbReference>
<proteinExistence type="predicted"/>
<dbReference type="EMBL" id="CAAALY010065106">
    <property type="protein sequence ID" value="VEL23981.1"/>
    <property type="molecule type" value="Genomic_DNA"/>
</dbReference>
<name>A0A3S4ZZX7_9PLAT</name>
<dbReference type="PANTHER" id="PTHR13223">
    <property type="entry name" value="ACIDIC FIBROBLAST GROWTH FACTOR INTRACELLULAR BINDING PROTEIN"/>
    <property type="match status" value="1"/>
</dbReference>
<gene>
    <name evidence="1" type="ORF">PXEA_LOCUS17421</name>
</gene>
<organism evidence="1 2">
    <name type="scientific">Protopolystoma xenopodis</name>
    <dbReference type="NCBI Taxonomy" id="117903"/>
    <lineage>
        <taxon>Eukaryota</taxon>
        <taxon>Metazoa</taxon>
        <taxon>Spiralia</taxon>
        <taxon>Lophotrochozoa</taxon>
        <taxon>Platyhelminthes</taxon>
        <taxon>Monogenea</taxon>
        <taxon>Polyopisthocotylea</taxon>
        <taxon>Polystomatidea</taxon>
        <taxon>Polystomatidae</taxon>
        <taxon>Protopolystoma</taxon>
    </lineage>
</organism>
<dbReference type="Proteomes" id="UP000784294">
    <property type="component" value="Unassembled WGS sequence"/>
</dbReference>
<comment type="caution">
    <text evidence="1">The sequence shown here is derived from an EMBL/GenBank/DDBJ whole genome shotgun (WGS) entry which is preliminary data.</text>
</comment>